<gene>
    <name evidence="1" type="ORF">NSMM_340018</name>
</gene>
<dbReference type="EMBL" id="FMWO01000041">
    <property type="protein sequence ID" value="SCZ85082.1"/>
    <property type="molecule type" value="Genomic_DNA"/>
</dbReference>
<evidence type="ECO:0000313" key="1">
    <source>
        <dbReference type="EMBL" id="SCZ85082.1"/>
    </source>
</evidence>
<protein>
    <submittedName>
        <fullName evidence="1">Uncharacterized protein</fullName>
    </submittedName>
</protein>
<dbReference type="Proteomes" id="UP000198729">
    <property type="component" value="Unassembled WGS sequence"/>
</dbReference>
<reference evidence="1 2" key="1">
    <citation type="submission" date="2016-10" db="EMBL/GenBank/DDBJ databases">
        <authorList>
            <person name="de Groot N.N."/>
        </authorList>
    </citation>
    <scope>NUCLEOTIDE SEQUENCE [LARGE SCALE GENOMIC DNA]</scope>
    <source>
        <strain evidence="1">1</strain>
    </source>
</reference>
<name>A0A1G5SD62_9PROT</name>
<dbReference type="STRING" id="51642.NSMM_340018"/>
<dbReference type="RefSeq" id="WP_090285067.1">
    <property type="nucleotide sequence ID" value="NZ_FMWO01000041.1"/>
</dbReference>
<dbReference type="AlphaFoldDB" id="A0A1G5SD62"/>
<proteinExistence type="predicted"/>
<organism evidence="1 2">
    <name type="scientific">Nitrosomonas mobilis</name>
    <dbReference type="NCBI Taxonomy" id="51642"/>
    <lineage>
        <taxon>Bacteria</taxon>
        <taxon>Pseudomonadati</taxon>
        <taxon>Pseudomonadota</taxon>
        <taxon>Betaproteobacteria</taxon>
        <taxon>Nitrosomonadales</taxon>
        <taxon>Nitrosomonadaceae</taxon>
        <taxon>Nitrosomonas</taxon>
    </lineage>
</organism>
<dbReference type="OrthoDB" id="8547497at2"/>
<sequence>MSRQVLSQETYSLRAGWAVLLLMLGSGGAHIYAQPALSVQLPVGSHTRLLRVASATHPASGAWHPFYLPYGWIGPVYPVPSFYADCSLFPNCTIFAPYPPQKARRQKSPPPAKVYGEPYQPDAAMEAWRASLRPIPAPFRTDERLIQPQFRDHSLIRPEFEQAGKLLPIFPPK</sequence>
<accession>A0A1G5SD62</accession>
<evidence type="ECO:0000313" key="2">
    <source>
        <dbReference type="Proteomes" id="UP000198729"/>
    </source>
</evidence>
<keyword evidence="2" id="KW-1185">Reference proteome</keyword>